<evidence type="ECO:0000313" key="3">
    <source>
        <dbReference type="EMBL" id="MBE1424838.1"/>
    </source>
</evidence>
<dbReference type="InterPro" id="IPR027417">
    <property type="entry name" value="P-loop_NTPase"/>
</dbReference>
<dbReference type="Proteomes" id="UP000639010">
    <property type="component" value="Unassembled WGS sequence"/>
</dbReference>
<dbReference type="Pfam" id="PF01467">
    <property type="entry name" value="CTP_transf_like"/>
    <property type="match status" value="1"/>
</dbReference>
<gene>
    <name evidence="3" type="ORF">H4684_001477</name>
</gene>
<dbReference type="InterPro" id="IPR038727">
    <property type="entry name" value="NadR/Ttd14_AAA_dom"/>
</dbReference>
<dbReference type="NCBIfam" id="TIGR00125">
    <property type="entry name" value="cyt_tran_rel"/>
    <property type="match status" value="1"/>
</dbReference>
<dbReference type="Gene3D" id="3.40.50.300">
    <property type="entry name" value="P-loop containing nucleotide triphosphate hydrolases"/>
    <property type="match status" value="1"/>
</dbReference>
<accession>A0ABR9H299</accession>
<keyword evidence="3" id="KW-0808">Transferase</keyword>
<dbReference type="InterPro" id="IPR014729">
    <property type="entry name" value="Rossmann-like_a/b/a_fold"/>
</dbReference>
<keyword evidence="4" id="KW-1185">Reference proteome</keyword>
<evidence type="ECO:0000313" key="4">
    <source>
        <dbReference type="Proteomes" id="UP000639010"/>
    </source>
</evidence>
<dbReference type="EMBL" id="JADBGG010000009">
    <property type="protein sequence ID" value="MBE1424838.1"/>
    <property type="molecule type" value="Genomic_DNA"/>
</dbReference>
<protein>
    <submittedName>
        <fullName evidence="3">NadR type nicotinamide-nucleotide adenylyltransferase</fullName>
    </submittedName>
</protein>
<dbReference type="RefSeq" id="WP_192623304.1">
    <property type="nucleotide sequence ID" value="NZ_JADBGG010000009.1"/>
</dbReference>
<evidence type="ECO:0000259" key="2">
    <source>
        <dbReference type="Pfam" id="PF13521"/>
    </source>
</evidence>
<dbReference type="InterPro" id="IPR004821">
    <property type="entry name" value="Cyt_trans-like"/>
</dbReference>
<sequence length="338" mass="39067">MRIGLTLGKFAPLHKGHQFLIERALAETDHLIVIVYDSPEITTIPLQVRAGWIRKLYPSVEVLEAWDGPTIVGDTPEIRKIHEDFLLNFLAGRRISHFFSSEFYGDHVSKALNARDCRVDEHRVAVPISATKIRNAPFENRRFVAAEVYRDLITKVVFLGAPSTGKTTLAETLATKMGTVWMPEYGREYWEKHQQERRLTLNQLLEIAQVHIEREDAKSLEANRFLFVDTDATTTWSFSMYYHGKADPRLTCLADSTINRYDLFFLCNDDISYDDTWDRSGLANRTIFQKQIHADLIRRRIPFITLQGELEERMQTVIGVLKNFDKYTSLPDNLISTR</sequence>
<organism evidence="3 4">
    <name type="scientific">Desulfomicrobium macestii</name>
    <dbReference type="NCBI Taxonomy" id="90731"/>
    <lineage>
        <taxon>Bacteria</taxon>
        <taxon>Pseudomonadati</taxon>
        <taxon>Thermodesulfobacteriota</taxon>
        <taxon>Desulfovibrionia</taxon>
        <taxon>Desulfovibrionales</taxon>
        <taxon>Desulfomicrobiaceae</taxon>
        <taxon>Desulfomicrobium</taxon>
    </lineage>
</organism>
<dbReference type="Pfam" id="PF13521">
    <property type="entry name" value="AAA_28"/>
    <property type="match status" value="1"/>
</dbReference>
<dbReference type="Gene3D" id="3.40.50.620">
    <property type="entry name" value="HUPs"/>
    <property type="match status" value="1"/>
</dbReference>
<name>A0ABR9H299_9BACT</name>
<dbReference type="GO" id="GO:0016779">
    <property type="term" value="F:nucleotidyltransferase activity"/>
    <property type="evidence" value="ECO:0007669"/>
    <property type="project" value="UniProtKB-KW"/>
</dbReference>
<dbReference type="SUPFAM" id="SSF52374">
    <property type="entry name" value="Nucleotidylyl transferase"/>
    <property type="match status" value="1"/>
</dbReference>
<keyword evidence="3" id="KW-0548">Nucleotidyltransferase</keyword>
<dbReference type="PANTHER" id="PTHR37512:SF1">
    <property type="entry name" value="NADR_TTD14 AAA DOMAIN-CONTAINING PROTEIN"/>
    <property type="match status" value="1"/>
</dbReference>
<reference evidence="3 4" key="1">
    <citation type="submission" date="2020-10" db="EMBL/GenBank/DDBJ databases">
        <title>Genomic Encyclopedia of Type Strains, Phase IV (KMG-IV): sequencing the most valuable type-strain genomes for metagenomic binning, comparative biology and taxonomic classification.</title>
        <authorList>
            <person name="Goeker M."/>
        </authorList>
    </citation>
    <scope>NUCLEOTIDE SEQUENCE [LARGE SCALE GENOMIC DNA]</scope>
    <source>
        <strain evidence="3 4">DSM 4194</strain>
    </source>
</reference>
<evidence type="ECO:0000259" key="1">
    <source>
        <dbReference type="Pfam" id="PF01467"/>
    </source>
</evidence>
<dbReference type="InterPro" id="IPR052735">
    <property type="entry name" value="NAD_biosynth-regulator"/>
</dbReference>
<dbReference type="SUPFAM" id="SSF52540">
    <property type="entry name" value="P-loop containing nucleoside triphosphate hydrolases"/>
    <property type="match status" value="1"/>
</dbReference>
<feature type="domain" description="NadR/Ttd14 AAA" evidence="2">
    <location>
        <begin position="155"/>
        <end position="313"/>
    </location>
</feature>
<feature type="domain" description="Cytidyltransferase-like" evidence="1">
    <location>
        <begin position="6"/>
        <end position="135"/>
    </location>
</feature>
<proteinExistence type="predicted"/>
<comment type="caution">
    <text evidence="3">The sequence shown here is derived from an EMBL/GenBank/DDBJ whole genome shotgun (WGS) entry which is preliminary data.</text>
</comment>
<dbReference type="PANTHER" id="PTHR37512">
    <property type="entry name" value="TRIFUNCTIONAL NAD BIOSYNTHESIS/REGULATOR PROTEIN NADR"/>
    <property type="match status" value="1"/>
</dbReference>